<name>D9SMX4_CLOC7</name>
<reference evidence="1 2" key="1">
    <citation type="submission" date="2010-08" db="EMBL/GenBank/DDBJ databases">
        <title>Complete sequence of Clostridium cellulovorans 743B.</title>
        <authorList>
            <consortium name="US DOE Joint Genome Institute"/>
            <person name="Lucas S."/>
            <person name="Copeland A."/>
            <person name="Lapidus A."/>
            <person name="Cheng J.-F."/>
            <person name="Bruce D."/>
            <person name="Goodwin L."/>
            <person name="Pitluck S."/>
            <person name="Chertkov O."/>
            <person name="Detter J.C."/>
            <person name="Han C."/>
            <person name="Tapia R."/>
            <person name="Land M."/>
            <person name="Hauser L."/>
            <person name="Chang Y.-J."/>
            <person name="Jeffries C."/>
            <person name="Kyrpides N."/>
            <person name="Ivanova N."/>
            <person name="Mikhailova N."/>
            <person name="Hemme C.L."/>
            <person name="Woyke T."/>
        </authorList>
    </citation>
    <scope>NUCLEOTIDE SEQUENCE [LARGE SCALE GENOMIC DNA]</scope>
    <source>
        <strain evidence="2">ATCC 35296 / DSM 3052 / OCM 3 / 743B</strain>
    </source>
</reference>
<dbReference type="EMBL" id="CP002160">
    <property type="protein sequence ID" value="ADL51840.1"/>
    <property type="molecule type" value="Genomic_DNA"/>
</dbReference>
<evidence type="ECO:0000313" key="1">
    <source>
        <dbReference type="EMBL" id="ADL51840.1"/>
    </source>
</evidence>
<dbReference type="Gene3D" id="1.10.1200.10">
    <property type="entry name" value="ACP-like"/>
    <property type="match status" value="1"/>
</dbReference>
<sequence>MRVNDAIFESYSNLLKAQGLTKEPSIDEKIKIDTYGLVNLIIDVEEKLGVSLDSAISEVKQSKTLLDVIESIQNSISVLN</sequence>
<organism evidence="1 2">
    <name type="scientific">Clostridium cellulovorans (strain ATCC 35296 / DSM 3052 / OCM 3 / 743B)</name>
    <dbReference type="NCBI Taxonomy" id="573061"/>
    <lineage>
        <taxon>Bacteria</taxon>
        <taxon>Bacillati</taxon>
        <taxon>Bacillota</taxon>
        <taxon>Clostridia</taxon>
        <taxon>Eubacteriales</taxon>
        <taxon>Clostridiaceae</taxon>
        <taxon>Clostridium</taxon>
    </lineage>
</organism>
<protein>
    <recommendedName>
        <fullName evidence="3">Carrier domain-containing protein</fullName>
    </recommendedName>
</protein>
<dbReference type="KEGG" id="ccb:Clocel_2097"/>
<dbReference type="RefSeq" id="WP_010076942.1">
    <property type="nucleotide sequence ID" value="NC_014393.1"/>
</dbReference>
<evidence type="ECO:0008006" key="3">
    <source>
        <dbReference type="Google" id="ProtNLM"/>
    </source>
</evidence>
<keyword evidence="2" id="KW-1185">Reference proteome</keyword>
<dbReference type="InterPro" id="IPR036736">
    <property type="entry name" value="ACP-like_sf"/>
</dbReference>
<dbReference type="Proteomes" id="UP000002730">
    <property type="component" value="Chromosome"/>
</dbReference>
<accession>D9SMX4</accession>
<proteinExistence type="predicted"/>
<gene>
    <name evidence="1" type="ordered locus">Clocel_2097</name>
</gene>
<dbReference type="AlphaFoldDB" id="D9SMX4"/>
<dbReference type="HOGENOM" id="CLU_2583477_0_0_9"/>
<evidence type="ECO:0000313" key="2">
    <source>
        <dbReference type="Proteomes" id="UP000002730"/>
    </source>
</evidence>